<dbReference type="GO" id="GO:0007018">
    <property type="term" value="P:microtubule-based movement"/>
    <property type="evidence" value="ECO:0007669"/>
    <property type="project" value="InterPro"/>
</dbReference>
<dbReference type="InterPro" id="IPR027417">
    <property type="entry name" value="P-loop_NTPase"/>
</dbReference>
<evidence type="ECO:0000256" key="4">
    <source>
        <dbReference type="ARBA" id="ARBA00022840"/>
    </source>
</evidence>
<comment type="subcellular location">
    <subcellularLocation>
        <location evidence="1">Cytoplasm</location>
        <location evidence="1">Cytoskeleton</location>
    </subcellularLocation>
</comment>
<evidence type="ECO:0000256" key="3">
    <source>
        <dbReference type="ARBA" id="ARBA00022741"/>
    </source>
</evidence>
<evidence type="ECO:0000259" key="8">
    <source>
        <dbReference type="PROSITE" id="PS50067"/>
    </source>
</evidence>
<evidence type="ECO:0000313" key="9">
    <source>
        <dbReference type="EMBL" id="CAG9135897.1"/>
    </source>
</evidence>
<keyword evidence="2" id="KW-0963">Cytoplasm</keyword>
<accession>A0A8S4G8D5</accession>
<dbReference type="GO" id="GO:0007052">
    <property type="term" value="P:mitotic spindle organization"/>
    <property type="evidence" value="ECO:0007669"/>
    <property type="project" value="TreeGrafter"/>
</dbReference>
<evidence type="ECO:0000256" key="2">
    <source>
        <dbReference type="ARBA" id="ARBA00022490"/>
    </source>
</evidence>
<feature type="binding site" evidence="7">
    <location>
        <begin position="82"/>
        <end position="89"/>
    </location>
    <ligand>
        <name>ATP</name>
        <dbReference type="ChEBI" id="CHEBI:30616"/>
    </ligand>
</feature>
<dbReference type="PANTHER" id="PTHR47969">
    <property type="entry name" value="CHROMOSOME-ASSOCIATED KINESIN KIF4A-RELATED"/>
    <property type="match status" value="1"/>
</dbReference>
<dbReference type="GO" id="GO:0005524">
    <property type="term" value="F:ATP binding"/>
    <property type="evidence" value="ECO:0007669"/>
    <property type="project" value="UniProtKB-UniRule"/>
</dbReference>
<dbReference type="InterPro" id="IPR001752">
    <property type="entry name" value="Kinesin_motor_dom"/>
</dbReference>
<keyword evidence="3 7" id="KW-0547">Nucleotide-binding</keyword>
<dbReference type="GO" id="GO:0051231">
    <property type="term" value="P:spindle elongation"/>
    <property type="evidence" value="ECO:0007669"/>
    <property type="project" value="TreeGrafter"/>
</dbReference>
<protein>
    <submittedName>
        <fullName evidence="9">(diamondback moth) hypothetical protein</fullName>
    </submittedName>
</protein>
<dbReference type="PROSITE" id="PS50067">
    <property type="entry name" value="KINESIN_MOTOR_2"/>
    <property type="match status" value="1"/>
</dbReference>
<proteinExistence type="inferred from homology"/>
<evidence type="ECO:0000256" key="6">
    <source>
        <dbReference type="ARBA" id="ARBA00023212"/>
    </source>
</evidence>
<sequence>MCPGGRQDPATDPIRSRRGCAVCARGGGAAGEGGVALGSERAFTFDFAFDPASSQQQLYDTCVRRLVDAALDGYNATVLAYGQTGSGKTYTMGSGWEGEGEGDEDRRGIIPRAIRDLFAGAEARADQAREQGLLPPEFCVQAQFIELYNEDIVDLLDPARDAFAKWGIFAGAEARADQAREQGLLPPEFCVQAQFIELYNEDIVDLLDPARDAFAKGGLKITEDGCGGVRIVGASVRSVRCAREALGALRAGALARTTAATNMNSSSSR</sequence>
<dbReference type="EMBL" id="CAJHNJ030000118">
    <property type="protein sequence ID" value="CAG9135897.1"/>
    <property type="molecule type" value="Genomic_DNA"/>
</dbReference>
<keyword evidence="5" id="KW-0175">Coiled coil</keyword>
<dbReference type="GO" id="GO:0005875">
    <property type="term" value="C:microtubule associated complex"/>
    <property type="evidence" value="ECO:0007669"/>
    <property type="project" value="TreeGrafter"/>
</dbReference>
<keyword evidence="6" id="KW-0206">Cytoskeleton</keyword>
<gene>
    <name evidence="9" type="ORF">PLXY2_LOCUS14180</name>
</gene>
<dbReference type="SUPFAM" id="SSF52540">
    <property type="entry name" value="P-loop containing nucleoside triphosphate hydrolases"/>
    <property type="match status" value="2"/>
</dbReference>
<dbReference type="Proteomes" id="UP000653454">
    <property type="component" value="Unassembled WGS sequence"/>
</dbReference>
<dbReference type="InterPro" id="IPR036961">
    <property type="entry name" value="Kinesin_motor_dom_sf"/>
</dbReference>
<dbReference type="GO" id="GO:0003777">
    <property type="term" value="F:microtubule motor activity"/>
    <property type="evidence" value="ECO:0007669"/>
    <property type="project" value="InterPro"/>
</dbReference>
<keyword evidence="10" id="KW-1185">Reference proteome</keyword>
<dbReference type="InterPro" id="IPR027640">
    <property type="entry name" value="Kinesin-like_fam"/>
</dbReference>
<keyword evidence="4 7" id="KW-0067">ATP-binding</keyword>
<dbReference type="Gene3D" id="3.40.850.10">
    <property type="entry name" value="Kinesin motor domain"/>
    <property type="match status" value="2"/>
</dbReference>
<dbReference type="AlphaFoldDB" id="A0A8S4G8D5"/>
<dbReference type="PRINTS" id="PR00380">
    <property type="entry name" value="KINESINHEAVY"/>
</dbReference>
<dbReference type="GO" id="GO:0008017">
    <property type="term" value="F:microtubule binding"/>
    <property type="evidence" value="ECO:0007669"/>
    <property type="project" value="InterPro"/>
</dbReference>
<comment type="similarity">
    <text evidence="7">Belongs to the TRAFAC class myosin-kinesin ATPase superfamily. Kinesin family.</text>
</comment>
<evidence type="ECO:0000313" key="10">
    <source>
        <dbReference type="Proteomes" id="UP000653454"/>
    </source>
</evidence>
<dbReference type="Pfam" id="PF00225">
    <property type="entry name" value="Kinesin"/>
    <property type="match status" value="2"/>
</dbReference>
<evidence type="ECO:0000256" key="5">
    <source>
        <dbReference type="ARBA" id="ARBA00023054"/>
    </source>
</evidence>
<comment type="caution">
    <text evidence="9">The sequence shown here is derived from an EMBL/GenBank/DDBJ whole genome shotgun (WGS) entry which is preliminary data.</text>
</comment>
<keyword evidence="7" id="KW-0505">Motor protein</keyword>
<evidence type="ECO:0000256" key="7">
    <source>
        <dbReference type="PROSITE-ProRule" id="PRU00283"/>
    </source>
</evidence>
<organism evidence="9 10">
    <name type="scientific">Plutella xylostella</name>
    <name type="common">Diamondback moth</name>
    <name type="synonym">Plutella maculipennis</name>
    <dbReference type="NCBI Taxonomy" id="51655"/>
    <lineage>
        <taxon>Eukaryota</taxon>
        <taxon>Metazoa</taxon>
        <taxon>Ecdysozoa</taxon>
        <taxon>Arthropoda</taxon>
        <taxon>Hexapoda</taxon>
        <taxon>Insecta</taxon>
        <taxon>Pterygota</taxon>
        <taxon>Neoptera</taxon>
        <taxon>Endopterygota</taxon>
        <taxon>Lepidoptera</taxon>
        <taxon>Glossata</taxon>
        <taxon>Ditrysia</taxon>
        <taxon>Yponomeutoidea</taxon>
        <taxon>Plutellidae</taxon>
        <taxon>Plutella</taxon>
    </lineage>
</organism>
<feature type="domain" description="Kinesin motor" evidence="8">
    <location>
        <begin position="1"/>
        <end position="269"/>
    </location>
</feature>
<dbReference type="SMART" id="SM00129">
    <property type="entry name" value="KISc"/>
    <property type="match status" value="1"/>
</dbReference>
<reference evidence="9" key="1">
    <citation type="submission" date="2020-11" db="EMBL/GenBank/DDBJ databases">
        <authorList>
            <person name="Whiteford S."/>
        </authorList>
    </citation>
    <scope>NUCLEOTIDE SEQUENCE</scope>
</reference>
<dbReference type="PANTHER" id="PTHR47969:SF15">
    <property type="entry name" value="CHROMOSOME-ASSOCIATED KINESIN KIF4A-RELATED"/>
    <property type="match status" value="1"/>
</dbReference>
<name>A0A8S4G8D5_PLUXY</name>
<evidence type="ECO:0000256" key="1">
    <source>
        <dbReference type="ARBA" id="ARBA00004245"/>
    </source>
</evidence>